<dbReference type="InterPro" id="IPR029063">
    <property type="entry name" value="SAM-dependent_MTases_sf"/>
</dbReference>
<dbReference type="AlphaFoldDB" id="A0A0K1E7S0"/>
<keyword evidence="2 3" id="KW-0808">Transferase</keyword>
<dbReference type="PANTHER" id="PTHR43619">
    <property type="entry name" value="S-ADENOSYL-L-METHIONINE-DEPENDENT METHYLTRANSFERASE YKTD-RELATED"/>
    <property type="match status" value="1"/>
</dbReference>
<reference evidence="3 4" key="1">
    <citation type="submission" date="2015-07" db="EMBL/GenBank/DDBJ databases">
        <title>Genome analysis of myxobacterium Chondromyces crocatus Cm c5 reveals a high potential for natural compound synthesis and the genetic basis for the loss of fruiting body formation.</title>
        <authorList>
            <person name="Zaburannyi N."/>
            <person name="Bunk B."/>
            <person name="Maier J."/>
            <person name="Overmann J."/>
            <person name="Mueller R."/>
        </authorList>
    </citation>
    <scope>NUCLEOTIDE SEQUENCE [LARGE SCALE GENOMIC DNA]</scope>
    <source>
        <strain evidence="3 4">Cm c5</strain>
    </source>
</reference>
<dbReference type="RefSeq" id="WP_050429197.1">
    <property type="nucleotide sequence ID" value="NZ_CP012159.1"/>
</dbReference>
<dbReference type="InterPro" id="IPR016874">
    <property type="entry name" value="TcmP-like"/>
</dbReference>
<dbReference type="PANTHER" id="PTHR43619:SF2">
    <property type="entry name" value="S-ADENOSYL-L-METHIONINE-DEPENDENT METHYLTRANSFERASES SUPERFAMILY PROTEIN"/>
    <property type="match status" value="1"/>
</dbReference>
<sequence length="279" mass="31918">MTGQKTKIALGDIQETLLIPLYGRAVETKKKRPLLADPKAVEMVDAIDYDFGKFGRTKSLFGSVLRTVMLDVWIKDFLAKHPAGTVVEIGAGLNTRFERLDNGQLRWFDLDLPDSVALRQKFFSDTDRRKTLAASVLDEGWLDTVKESDGPFFFVVEAVFLYLPERDVRTALERIAQKFPGALIAFDTAAGLMVHRQHEHDVMKNMAARFTWACDDPLEIEQWHIGLHLLETRTYAEAQKAIWPKLPLHFKVLSRVGPVLFKKFINAYRLNLFEIQKRA</sequence>
<evidence type="ECO:0000256" key="1">
    <source>
        <dbReference type="ARBA" id="ARBA00022603"/>
    </source>
</evidence>
<dbReference type="GO" id="GO:0032259">
    <property type="term" value="P:methylation"/>
    <property type="evidence" value="ECO:0007669"/>
    <property type="project" value="UniProtKB-KW"/>
</dbReference>
<name>A0A0K1E7S0_CHOCO</name>
<dbReference type="EMBL" id="CP012159">
    <property type="protein sequence ID" value="AKT36727.1"/>
    <property type="molecule type" value="Genomic_DNA"/>
</dbReference>
<dbReference type="Gene3D" id="3.40.50.150">
    <property type="entry name" value="Vaccinia Virus protein VP39"/>
    <property type="match status" value="1"/>
</dbReference>
<protein>
    <submittedName>
        <fullName evidence="3">O-methyltransferase</fullName>
    </submittedName>
</protein>
<organism evidence="3 4">
    <name type="scientific">Chondromyces crocatus</name>
    <dbReference type="NCBI Taxonomy" id="52"/>
    <lineage>
        <taxon>Bacteria</taxon>
        <taxon>Pseudomonadati</taxon>
        <taxon>Myxococcota</taxon>
        <taxon>Polyangia</taxon>
        <taxon>Polyangiales</taxon>
        <taxon>Polyangiaceae</taxon>
        <taxon>Chondromyces</taxon>
    </lineage>
</organism>
<dbReference type="InterPro" id="IPR007213">
    <property type="entry name" value="Ppm1/Ppm2/Tcmp"/>
</dbReference>
<keyword evidence="4" id="KW-1185">Reference proteome</keyword>
<accession>A0A0K1E7S0</accession>
<dbReference type="Proteomes" id="UP000067626">
    <property type="component" value="Chromosome"/>
</dbReference>
<dbReference type="Pfam" id="PF04072">
    <property type="entry name" value="LCM"/>
    <property type="match status" value="1"/>
</dbReference>
<evidence type="ECO:0000256" key="2">
    <source>
        <dbReference type="ARBA" id="ARBA00022679"/>
    </source>
</evidence>
<dbReference type="GO" id="GO:0008168">
    <property type="term" value="F:methyltransferase activity"/>
    <property type="evidence" value="ECO:0007669"/>
    <property type="project" value="UniProtKB-KW"/>
</dbReference>
<dbReference type="STRING" id="52.CMC5_008480"/>
<dbReference type="OrthoDB" id="9800233at2"/>
<dbReference type="PATRIC" id="fig|52.7.peg.914"/>
<evidence type="ECO:0000313" key="4">
    <source>
        <dbReference type="Proteomes" id="UP000067626"/>
    </source>
</evidence>
<evidence type="ECO:0000313" key="3">
    <source>
        <dbReference type="EMBL" id="AKT36727.1"/>
    </source>
</evidence>
<proteinExistence type="predicted"/>
<dbReference type="SUPFAM" id="SSF53335">
    <property type="entry name" value="S-adenosyl-L-methionine-dependent methyltransferases"/>
    <property type="match status" value="1"/>
</dbReference>
<dbReference type="KEGG" id="ccro:CMC5_008480"/>
<dbReference type="PIRSF" id="PIRSF028177">
    <property type="entry name" value="Polyketide_synth_Omtfrase_TcmP"/>
    <property type="match status" value="1"/>
</dbReference>
<gene>
    <name evidence="3" type="ORF">CMC5_008480</name>
</gene>
<keyword evidence="1 3" id="KW-0489">Methyltransferase</keyword>